<dbReference type="PANTHER" id="PTHR13844">
    <property type="entry name" value="SWI/SNF-RELATED MATRIX-ASSOCIATED ACTIN-DEPENDENT REGULATOR OF CHROMATIN SUBFAMILY D"/>
    <property type="match status" value="1"/>
</dbReference>
<feature type="compositionally biased region" description="Acidic residues" evidence="5">
    <location>
        <begin position="60"/>
        <end position="70"/>
    </location>
</feature>
<reference evidence="8" key="1">
    <citation type="submission" date="2020-02" db="EMBL/GenBank/DDBJ databases">
        <authorList>
            <person name="Scholz U."/>
            <person name="Mascher M."/>
            <person name="Fiebig A."/>
        </authorList>
    </citation>
    <scope>NUCLEOTIDE SEQUENCE</scope>
</reference>
<dbReference type="InterPro" id="IPR003121">
    <property type="entry name" value="SWIB_MDM2_domain"/>
</dbReference>
<dbReference type="Pfam" id="PF08766">
    <property type="entry name" value="DEK_C"/>
    <property type="match status" value="1"/>
</dbReference>
<dbReference type="SUPFAM" id="SSF109715">
    <property type="entry name" value="DEK C-terminal domain"/>
    <property type="match status" value="1"/>
</dbReference>
<dbReference type="Pfam" id="PF02201">
    <property type="entry name" value="SWIB"/>
    <property type="match status" value="2"/>
</dbReference>
<accession>A0A7I8L2R2</accession>
<evidence type="ECO:0000259" key="7">
    <source>
        <dbReference type="PROSITE" id="PS51998"/>
    </source>
</evidence>
<dbReference type="SMART" id="SM00151">
    <property type="entry name" value="SWIB"/>
    <property type="match status" value="2"/>
</dbReference>
<name>A0A7I8L2R2_SPIIN</name>
<feature type="domain" description="DM2" evidence="6">
    <location>
        <begin position="132"/>
        <end position="209"/>
    </location>
</feature>
<evidence type="ECO:0000256" key="4">
    <source>
        <dbReference type="ARBA" id="ARBA00023242"/>
    </source>
</evidence>
<dbReference type="EMBL" id="LR746273">
    <property type="protein sequence ID" value="CAA7404329.1"/>
    <property type="molecule type" value="Genomic_DNA"/>
</dbReference>
<keyword evidence="3" id="KW-0804">Transcription</keyword>
<feature type="domain" description="DM2" evidence="6">
    <location>
        <begin position="229"/>
        <end position="308"/>
    </location>
</feature>
<keyword evidence="2" id="KW-0805">Transcription regulation</keyword>
<sequence length="311" mass="35062">MVSDSELVRRLQEFLRGSDLTTTTTAAVRRQLEADFGVDLSGKKAFIREQVDLFLQTQFEEDGKGDEDGENAGPKEVDEEEGGEEGGEGDGEREEDDQEEEEDDDEGASNGSSKGKKTSTKGTKEVKRRGGGFTKLCSLSPQLQTFVGASELARTEVVKQLWAYIRKHDLQEPTNKRKIVCDARLQELFNVKIIDMFQMNKALSKHIWPLASDDEVRPKDKRRKSGNSGFLAPLPLSEALMSFFGTGESAMSRADVVKRMWQYIKKNDLQDPTDKRRIICDEKLKKLFEVDSFNGFTVPKLLTPHFIKAEQ</sequence>
<feature type="region of interest" description="Disordered" evidence="5">
    <location>
        <begin position="60"/>
        <end position="127"/>
    </location>
</feature>
<dbReference type="Proteomes" id="UP000663760">
    <property type="component" value="Chromosome 10"/>
</dbReference>
<organism evidence="8 9">
    <name type="scientific">Spirodela intermedia</name>
    <name type="common">Intermediate duckweed</name>
    <dbReference type="NCBI Taxonomy" id="51605"/>
    <lineage>
        <taxon>Eukaryota</taxon>
        <taxon>Viridiplantae</taxon>
        <taxon>Streptophyta</taxon>
        <taxon>Embryophyta</taxon>
        <taxon>Tracheophyta</taxon>
        <taxon>Spermatophyta</taxon>
        <taxon>Magnoliopsida</taxon>
        <taxon>Liliopsida</taxon>
        <taxon>Araceae</taxon>
        <taxon>Lemnoideae</taxon>
        <taxon>Spirodela</taxon>
    </lineage>
</organism>
<evidence type="ECO:0000313" key="9">
    <source>
        <dbReference type="Proteomes" id="UP000663760"/>
    </source>
</evidence>
<evidence type="ECO:0000256" key="1">
    <source>
        <dbReference type="ARBA" id="ARBA00004123"/>
    </source>
</evidence>
<dbReference type="AlphaFoldDB" id="A0A7I8L2R2"/>
<dbReference type="GO" id="GO:0000500">
    <property type="term" value="C:RNA polymerase I upstream activating factor complex"/>
    <property type="evidence" value="ECO:0007669"/>
    <property type="project" value="UniProtKB-ARBA"/>
</dbReference>
<evidence type="ECO:0000259" key="6">
    <source>
        <dbReference type="PROSITE" id="PS51925"/>
    </source>
</evidence>
<gene>
    <name evidence="8" type="ORF">SI8410_10015007</name>
</gene>
<dbReference type="GO" id="GO:0001181">
    <property type="term" value="F:RNA polymerase I general transcription initiation factor activity"/>
    <property type="evidence" value="ECO:0007669"/>
    <property type="project" value="UniProtKB-ARBA"/>
</dbReference>
<evidence type="ECO:0000256" key="5">
    <source>
        <dbReference type="SAM" id="MobiDB-lite"/>
    </source>
</evidence>
<keyword evidence="9" id="KW-1185">Reference proteome</keyword>
<protein>
    <submittedName>
        <fullName evidence="8">Uncharacterized protein</fullName>
    </submittedName>
</protein>
<comment type="subcellular location">
    <subcellularLocation>
        <location evidence="1">Nucleus</location>
    </subcellularLocation>
</comment>
<dbReference type="Gene3D" id="1.10.10.60">
    <property type="entry name" value="Homeodomain-like"/>
    <property type="match status" value="1"/>
</dbReference>
<evidence type="ECO:0000256" key="3">
    <source>
        <dbReference type="ARBA" id="ARBA00023163"/>
    </source>
</evidence>
<dbReference type="PROSITE" id="PS51925">
    <property type="entry name" value="SWIB_MDM2"/>
    <property type="match status" value="2"/>
</dbReference>
<keyword evidence="4" id="KW-0539">Nucleus</keyword>
<feature type="domain" description="DEK-C" evidence="7">
    <location>
        <begin position="1"/>
        <end position="56"/>
    </location>
</feature>
<dbReference type="InterPro" id="IPR014876">
    <property type="entry name" value="DEK_C"/>
</dbReference>
<feature type="compositionally biased region" description="Acidic residues" evidence="5">
    <location>
        <begin position="77"/>
        <end position="107"/>
    </location>
</feature>
<proteinExistence type="predicted"/>
<dbReference type="PROSITE" id="PS51998">
    <property type="entry name" value="DEK_C"/>
    <property type="match status" value="1"/>
</dbReference>
<evidence type="ECO:0000313" key="8">
    <source>
        <dbReference type="EMBL" id="CAA7404329.1"/>
    </source>
</evidence>
<dbReference type="InterPro" id="IPR036885">
    <property type="entry name" value="SWIB_MDM2_dom_sf"/>
</dbReference>
<dbReference type="FunFam" id="1.10.245.10:FF:000004">
    <property type="entry name" value="Upstream activation factor subunit"/>
    <property type="match status" value="1"/>
</dbReference>
<dbReference type="OrthoDB" id="10251073at2759"/>
<dbReference type="Gene3D" id="1.10.245.10">
    <property type="entry name" value="SWIB/MDM2 domain"/>
    <property type="match status" value="2"/>
</dbReference>
<dbReference type="CDD" id="cd10567">
    <property type="entry name" value="SWIB-MDM2_like"/>
    <property type="match status" value="2"/>
</dbReference>
<evidence type="ECO:0000256" key="2">
    <source>
        <dbReference type="ARBA" id="ARBA00023015"/>
    </source>
</evidence>
<dbReference type="SUPFAM" id="SSF47592">
    <property type="entry name" value="SWIB/MDM2 domain"/>
    <property type="match status" value="2"/>
</dbReference>
<dbReference type="InterPro" id="IPR019835">
    <property type="entry name" value="SWIB_domain"/>
</dbReference>